<comment type="caution">
    <text evidence="2">The sequence shown here is derived from an EMBL/GenBank/DDBJ whole genome shotgun (WGS) entry which is preliminary data.</text>
</comment>
<accession>A0A9P9FAI8</accession>
<dbReference type="EMBL" id="JAGMUV010000005">
    <property type="protein sequence ID" value="KAH7157002.1"/>
    <property type="molecule type" value="Genomic_DNA"/>
</dbReference>
<organism evidence="2 3">
    <name type="scientific">Dactylonectria macrodidyma</name>
    <dbReference type="NCBI Taxonomy" id="307937"/>
    <lineage>
        <taxon>Eukaryota</taxon>
        <taxon>Fungi</taxon>
        <taxon>Dikarya</taxon>
        <taxon>Ascomycota</taxon>
        <taxon>Pezizomycotina</taxon>
        <taxon>Sordariomycetes</taxon>
        <taxon>Hypocreomycetidae</taxon>
        <taxon>Hypocreales</taxon>
        <taxon>Nectriaceae</taxon>
        <taxon>Dactylonectria</taxon>
    </lineage>
</organism>
<feature type="signal peptide" evidence="1">
    <location>
        <begin position="1"/>
        <end position="23"/>
    </location>
</feature>
<evidence type="ECO:0008006" key="4">
    <source>
        <dbReference type="Google" id="ProtNLM"/>
    </source>
</evidence>
<name>A0A9P9FAI8_9HYPO</name>
<evidence type="ECO:0000313" key="2">
    <source>
        <dbReference type="EMBL" id="KAH7157002.1"/>
    </source>
</evidence>
<proteinExistence type="predicted"/>
<reference evidence="2" key="1">
    <citation type="journal article" date="2021" name="Nat. Commun.">
        <title>Genetic determinants of endophytism in the Arabidopsis root mycobiome.</title>
        <authorList>
            <person name="Mesny F."/>
            <person name="Miyauchi S."/>
            <person name="Thiergart T."/>
            <person name="Pickel B."/>
            <person name="Atanasova L."/>
            <person name="Karlsson M."/>
            <person name="Huettel B."/>
            <person name="Barry K.W."/>
            <person name="Haridas S."/>
            <person name="Chen C."/>
            <person name="Bauer D."/>
            <person name="Andreopoulos W."/>
            <person name="Pangilinan J."/>
            <person name="LaButti K."/>
            <person name="Riley R."/>
            <person name="Lipzen A."/>
            <person name="Clum A."/>
            <person name="Drula E."/>
            <person name="Henrissat B."/>
            <person name="Kohler A."/>
            <person name="Grigoriev I.V."/>
            <person name="Martin F.M."/>
            <person name="Hacquard S."/>
        </authorList>
    </citation>
    <scope>NUCLEOTIDE SEQUENCE</scope>
    <source>
        <strain evidence="2">MPI-CAGE-AT-0147</strain>
    </source>
</reference>
<keyword evidence="3" id="KW-1185">Reference proteome</keyword>
<feature type="chain" id="PRO_5040462994" description="Secreted protein" evidence="1">
    <location>
        <begin position="24"/>
        <end position="130"/>
    </location>
</feature>
<sequence>MYLFFLSFLLFLFILPVRPQASAQSWRAMLPFPPSARHQDVLGRSQNQHNVSFSLSSLGPPPAHRAVSSAETISPVGDWVVRHRAVVGRGGTTIIEAGVVRWGLGTLTPCKVASSATSWRDEIKHNKWRQ</sequence>
<evidence type="ECO:0000256" key="1">
    <source>
        <dbReference type="SAM" id="SignalP"/>
    </source>
</evidence>
<keyword evidence="1" id="KW-0732">Signal</keyword>
<protein>
    <recommendedName>
        <fullName evidence="4">Secreted protein</fullName>
    </recommendedName>
</protein>
<dbReference type="Proteomes" id="UP000738349">
    <property type="component" value="Unassembled WGS sequence"/>
</dbReference>
<gene>
    <name evidence="2" type="ORF">EDB81DRAFT_409440</name>
</gene>
<dbReference type="AlphaFoldDB" id="A0A9P9FAI8"/>
<evidence type="ECO:0000313" key="3">
    <source>
        <dbReference type="Proteomes" id="UP000738349"/>
    </source>
</evidence>